<dbReference type="Proteomes" id="UP000287171">
    <property type="component" value="Unassembled WGS sequence"/>
</dbReference>
<dbReference type="AlphaFoldDB" id="A0A402BHV7"/>
<dbReference type="RefSeq" id="WP_161982545.1">
    <property type="nucleotide sequence ID" value="NZ_BIFT01000002.1"/>
</dbReference>
<evidence type="ECO:0000256" key="4">
    <source>
        <dbReference type="ARBA" id="ARBA00023033"/>
    </source>
</evidence>
<feature type="domain" description="Luciferase-like" evidence="5">
    <location>
        <begin position="6"/>
        <end position="242"/>
    </location>
</feature>
<accession>A0A402BHV7</accession>
<name>A0A402BHV7_9CHLR</name>
<gene>
    <name evidence="6" type="ORF">KDA_63060</name>
</gene>
<evidence type="ECO:0000256" key="1">
    <source>
        <dbReference type="ARBA" id="ARBA00022630"/>
    </source>
</evidence>
<keyword evidence="4" id="KW-0503">Monooxygenase</keyword>
<dbReference type="GO" id="GO:0008726">
    <property type="term" value="F:alkanesulfonate monooxygenase activity"/>
    <property type="evidence" value="ECO:0007669"/>
    <property type="project" value="TreeGrafter"/>
</dbReference>
<dbReference type="SUPFAM" id="SSF51679">
    <property type="entry name" value="Bacterial luciferase-like"/>
    <property type="match status" value="1"/>
</dbReference>
<dbReference type="PANTHER" id="PTHR42847">
    <property type="entry name" value="ALKANESULFONATE MONOOXYGENASE"/>
    <property type="match status" value="1"/>
</dbReference>
<keyword evidence="7" id="KW-1185">Reference proteome</keyword>
<dbReference type="Pfam" id="PF00296">
    <property type="entry name" value="Bac_luciferase"/>
    <property type="match status" value="1"/>
</dbReference>
<dbReference type="PANTHER" id="PTHR42847:SF4">
    <property type="entry name" value="ALKANESULFONATE MONOOXYGENASE-RELATED"/>
    <property type="match status" value="1"/>
</dbReference>
<evidence type="ECO:0000256" key="3">
    <source>
        <dbReference type="ARBA" id="ARBA00023002"/>
    </source>
</evidence>
<evidence type="ECO:0000256" key="2">
    <source>
        <dbReference type="ARBA" id="ARBA00022643"/>
    </source>
</evidence>
<evidence type="ECO:0000259" key="5">
    <source>
        <dbReference type="Pfam" id="PF00296"/>
    </source>
</evidence>
<proteinExistence type="predicted"/>
<comment type="caution">
    <text evidence="6">The sequence shown here is derived from an EMBL/GenBank/DDBJ whole genome shotgun (WGS) entry which is preliminary data.</text>
</comment>
<keyword evidence="3" id="KW-0560">Oxidoreductase</keyword>
<dbReference type="GO" id="GO:0046306">
    <property type="term" value="P:alkanesulfonate catabolic process"/>
    <property type="evidence" value="ECO:0007669"/>
    <property type="project" value="TreeGrafter"/>
</dbReference>
<organism evidence="6 7">
    <name type="scientific">Dictyobacter alpinus</name>
    <dbReference type="NCBI Taxonomy" id="2014873"/>
    <lineage>
        <taxon>Bacteria</taxon>
        <taxon>Bacillati</taxon>
        <taxon>Chloroflexota</taxon>
        <taxon>Ktedonobacteria</taxon>
        <taxon>Ktedonobacterales</taxon>
        <taxon>Dictyobacteraceae</taxon>
        <taxon>Dictyobacter</taxon>
    </lineage>
</organism>
<sequence length="303" mass="34126">MAKVEFGWSMPAGNGNIDRDAYLRAIAKGLEIIPGSFDSAWLSDHLQFGTDDVLECWTELTYLAAKHPQLKFGHIVLCQLFRNPALLAKMAATFQYMSRGRLILGMGAGWNEEECLAYNIYFPPADVRLEELEEALVIINALWRQDDVTFIGNHHQVQHAYCRPRPDPIPPLMVAGFQPKTLQLTARYADWWNIMGADLDLAKKHIANCERACAEVGRNPATLRRTLHATCLCAPKESIVHELTANSTIATEHEFIGTPKQVIDQIRPFIDIGIDYFILHCEGFPNLITLETLANDVIPYLSH</sequence>
<dbReference type="EMBL" id="BIFT01000002">
    <property type="protein sequence ID" value="GCE30822.1"/>
    <property type="molecule type" value="Genomic_DNA"/>
</dbReference>
<evidence type="ECO:0000313" key="7">
    <source>
        <dbReference type="Proteomes" id="UP000287171"/>
    </source>
</evidence>
<evidence type="ECO:0000313" key="6">
    <source>
        <dbReference type="EMBL" id="GCE30822.1"/>
    </source>
</evidence>
<protein>
    <recommendedName>
        <fullName evidence="5">Luciferase-like domain-containing protein</fullName>
    </recommendedName>
</protein>
<keyword evidence="2" id="KW-0288">FMN</keyword>
<dbReference type="Gene3D" id="3.20.20.30">
    <property type="entry name" value="Luciferase-like domain"/>
    <property type="match status" value="1"/>
</dbReference>
<dbReference type="InterPro" id="IPR036661">
    <property type="entry name" value="Luciferase-like_sf"/>
</dbReference>
<dbReference type="InterPro" id="IPR011251">
    <property type="entry name" value="Luciferase-like_dom"/>
</dbReference>
<dbReference type="InterPro" id="IPR050172">
    <property type="entry name" value="SsuD_RutA_monooxygenase"/>
</dbReference>
<reference evidence="7" key="1">
    <citation type="submission" date="2018-12" db="EMBL/GenBank/DDBJ databases">
        <title>Tengunoibacter tsumagoiensis gen. nov., sp. nov., Dictyobacter kobayashii sp. nov., D. alpinus sp. nov., and D. joshuensis sp. nov. and description of Dictyobacteraceae fam. nov. within the order Ktedonobacterales isolated from Tengu-no-mugimeshi.</title>
        <authorList>
            <person name="Wang C.M."/>
            <person name="Zheng Y."/>
            <person name="Sakai Y."/>
            <person name="Toyoda A."/>
            <person name="Minakuchi Y."/>
            <person name="Abe K."/>
            <person name="Yokota A."/>
            <person name="Yabe S."/>
        </authorList>
    </citation>
    <scope>NUCLEOTIDE SEQUENCE [LARGE SCALE GENOMIC DNA]</scope>
    <source>
        <strain evidence="7">Uno16</strain>
    </source>
</reference>
<keyword evidence="1" id="KW-0285">Flavoprotein</keyword>